<evidence type="ECO:0000313" key="3">
    <source>
        <dbReference type="EMBL" id="QQD23030.1"/>
    </source>
</evidence>
<dbReference type="KEGG" id="vcw:GJQ55_00420"/>
<proteinExistence type="inferred from homology"/>
<name>A0A9X7UUA9_9GAMM</name>
<sequence length="256" mass="28697">MRVVLLLSFLLLSGAWLPLSAATVVQIGCSLSIPPYVIPHNNRGIMLDLLRRSLANAGLTLQLEYNSNHSNADGFNQGRLDGLCVTNQQATPSAFFASLPLVSFQNVAISLEERSLPLSTISDLRHYRVQGFSLARQLLPAEFSTAVSAAPLYLEQGDQIEQVRALFAGEADVIVMEKTVFRYFLSQLRRQNPTAAAASKPYRYAELFPHTDYYPAFRTATLRDQFDQGFQQLRASGEEQRIIQSYEQLLADYLFR</sequence>
<accession>A0A9X7UUA9</accession>
<dbReference type="Proteomes" id="UP000596074">
    <property type="component" value="Chromosome"/>
</dbReference>
<dbReference type="RefSeq" id="WP_228345542.1">
    <property type="nucleotide sequence ID" value="NZ_CP046056.1"/>
</dbReference>
<dbReference type="PANTHER" id="PTHR35936">
    <property type="entry name" value="MEMBRANE-BOUND LYTIC MUREIN TRANSGLYCOSYLASE F"/>
    <property type="match status" value="1"/>
</dbReference>
<keyword evidence="4" id="KW-1185">Reference proteome</keyword>
<dbReference type="SUPFAM" id="SSF53850">
    <property type="entry name" value="Periplasmic binding protein-like II"/>
    <property type="match status" value="1"/>
</dbReference>
<evidence type="ECO:0000256" key="2">
    <source>
        <dbReference type="SAM" id="SignalP"/>
    </source>
</evidence>
<feature type="chain" id="PRO_5040878670" evidence="2">
    <location>
        <begin position="22"/>
        <end position="256"/>
    </location>
</feature>
<keyword evidence="2" id="KW-0732">Signal</keyword>
<feature type="signal peptide" evidence="2">
    <location>
        <begin position="1"/>
        <end position="21"/>
    </location>
</feature>
<organism evidence="3 4">
    <name type="scientific">Venatoribacter cucullus</name>
    <dbReference type="NCBI Taxonomy" id="2661630"/>
    <lineage>
        <taxon>Bacteria</taxon>
        <taxon>Pseudomonadati</taxon>
        <taxon>Pseudomonadota</taxon>
        <taxon>Gammaproteobacteria</taxon>
        <taxon>Oceanospirillales</taxon>
        <taxon>Oceanospirillaceae</taxon>
        <taxon>Venatoribacter</taxon>
    </lineage>
</organism>
<dbReference type="EMBL" id="CP046056">
    <property type="protein sequence ID" value="QQD23030.1"/>
    <property type="molecule type" value="Genomic_DNA"/>
</dbReference>
<reference evidence="3 4" key="1">
    <citation type="submission" date="2019-11" db="EMBL/GenBank/DDBJ databases">
        <title>Venatorbacter sp. nov. a predator of Campylobacter and other Gram-negative bacteria.</title>
        <authorList>
            <person name="Saeedi A."/>
            <person name="Cummings N.J."/>
            <person name="Connerton I.F."/>
            <person name="Connerton P.L."/>
        </authorList>
    </citation>
    <scope>NUCLEOTIDE SEQUENCE [LARGE SCALE GENOMIC DNA]</scope>
    <source>
        <strain evidence="3">XL5</strain>
    </source>
</reference>
<comment type="similarity">
    <text evidence="1">Belongs to the bacterial solute-binding protein 3 family.</text>
</comment>
<dbReference type="AlphaFoldDB" id="A0A9X7UUA9"/>
<protein>
    <submittedName>
        <fullName evidence="3">Transporter substrate-binding domain-containing protein</fullName>
    </submittedName>
</protein>
<dbReference type="Gene3D" id="3.40.190.10">
    <property type="entry name" value="Periplasmic binding protein-like II"/>
    <property type="match status" value="2"/>
</dbReference>
<evidence type="ECO:0000313" key="4">
    <source>
        <dbReference type="Proteomes" id="UP000596074"/>
    </source>
</evidence>
<evidence type="ECO:0000256" key="1">
    <source>
        <dbReference type="ARBA" id="ARBA00010333"/>
    </source>
</evidence>
<gene>
    <name evidence="3" type="ORF">GJQ55_00420</name>
</gene>
<dbReference type="PANTHER" id="PTHR35936:SF25">
    <property type="entry name" value="ABC TRANSPORTER SUBSTRATE-BINDING PROTEIN"/>
    <property type="match status" value="1"/>
</dbReference>